<dbReference type="InterPro" id="IPR009959">
    <property type="entry name" value="Cyclase_SnoaL-like"/>
</dbReference>
<gene>
    <name evidence="1" type="ORF">F0M18_15720</name>
</gene>
<sequence length="334" mass="37557">MSDYQQNKALVIEYFEALEAAAADTLPAVLARYTSADCRFLGSHPFDEIHGQEAIAEGFWQPLLRAFNSLQRRQDIFIAGTSEIAGDQWVMSMGHFMGLFDADWLGIRATRKMVMLRYAEFNCVAGGKIVQTGMFLDIIGLMQQVGCNPLPPQTGASFVYPGPRGHDGILLDRQAPEEGEKTLAVLNQMIDDLDALNKSGNDNCPPEYLARTWHENMVWYGPAGIGATCTIPRYQQQHQYPFREGLTDKVYNGHVCRFAEGDFACFFGWPNLSHRPTGGFMGLPGGERTHMRVVDVYRREGDKLLENWVIIDIPYWLKQQGLDVLERTSAILNP</sequence>
<dbReference type="Proteomes" id="UP000323708">
    <property type="component" value="Unassembled WGS sequence"/>
</dbReference>
<comment type="caution">
    <text evidence="1">The sequence shown here is derived from an EMBL/GenBank/DDBJ whole genome shotgun (WGS) entry which is preliminary data.</text>
</comment>
<protein>
    <submittedName>
        <fullName evidence="1">Nuclear transport factor 2 family protein</fullName>
    </submittedName>
</protein>
<accession>A0A5B0WPV1</accession>
<evidence type="ECO:0000313" key="2">
    <source>
        <dbReference type="Proteomes" id="UP000323708"/>
    </source>
</evidence>
<dbReference type="Gene3D" id="3.10.450.50">
    <property type="match status" value="2"/>
</dbReference>
<proteinExistence type="predicted"/>
<dbReference type="SUPFAM" id="SSF54427">
    <property type="entry name" value="NTF2-like"/>
    <property type="match status" value="2"/>
</dbReference>
<reference evidence="1 2" key="1">
    <citation type="submission" date="2019-09" db="EMBL/GenBank/DDBJ databases">
        <authorList>
            <person name="Chen X.-Y."/>
        </authorList>
    </citation>
    <scope>NUCLEOTIDE SEQUENCE [LARGE SCALE GENOMIC DNA]</scope>
    <source>
        <strain evidence="1 2">NY5</strain>
    </source>
</reference>
<name>A0A5B0WPV1_9GAMM</name>
<dbReference type="InterPro" id="IPR032710">
    <property type="entry name" value="NTF2-like_dom_sf"/>
</dbReference>
<dbReference type="AlphaFoldDB" id="A0A5B0WPV1"/>
<dbReference type="PANTHER" id="PTHR38436">
    <property type="entry name" value="POLYKETIDE CYCLASE SNOAL-LIKE DOMAIN"/>
    <property type="match status" value="1"/>
</dbReference>
<dbReference type="RefSeq" id="WP_149612422.1">
    <property type="nucleotide sequence ID" value="NZ_VTUX01000008.1"/>
</dbReference>
<dbReference type="EMBL" id="VTUX01000008">
    <property type="protein sequence ID" value="KAA1189124.1"/>
    <property type="molecule type" value="Genomic_DNA"/>
</dbReference>
<evidence type="ECO:0000313" key="1">
    <source>
        <dbReference type="EMBL" id="KAA1189124.1"/>
    </source>
</evidence>
<dbReference type="PANTHER" id="PTHR38436:SF1">
    <property type="entry name" value="ESTER CYCLASE"/>
    <property type="match status" value="1"/>
</dbReference>
<keyword evidence="2" id="KW-1185">Reference proteome</keyword>
<organism evidence="1 2">
    <name type="scientific">Pseudohalioglobus sediminis</name>
    <dbReference type="NCBI Taxonomy" id="2606449"/>
    <lineage>
        <taxon>Bacteria</taxon>
        <taxon>Pseudomonadati</taxon>
        <taxon>Pseudomonadota</taxon>
        <taxon>Gammaproteobacteria</taxon>
        <taxon>Cellvibrionales</taxon>
        <taxon>Halieaceae</taxon>
        <taxon>Pseudohalioglobus</taxon>
    </lineage>
</organism>
<dbReference type="GO" id="GO:0030638">
    <property type="term" value="P:polyketide metabolic process"/>
    <property type="evidence" value="ECO:0007669"/>
    <property type="project" value="InterPro"/>
</dbReference>